<sequence length="55" mass="6173">MNMEHSICYQTISSAIKTWWSSKPKSHRDKLACYLAILAPPLGSAIGTLITFLMF</sequence>
<evidence type="ECO:0000313" key="3">
    <source>
        <dbReference type="Proteomes" id="UP001157134"/>
    </source>
</evidence>
<evidence type="ECO:0000313" key="2">
    <source>
        <dbReference type="EMBL" id="GLX86903.1"/>
    </source>
</evidence>
<keyword evidence="1" id="KW-0472">Membrane</keyword>
<keyword evidence="1" id="KW-0812">Transmembrane</keyword>
<feature type="transmembrane region" description="Helical" evidence="1">
    <location>
        <begin position="31"/>
        <end position="54"/>
    </location>
</feature>
<gene>
    <name evidence="2" type="ORF">tloyanaT_31560</name>
</gene>
<dbReference type="Proteomes" id="UP001157134">
    <property type="component" value="Unassembled WGS sequence"/>
</dbReference>
<dbReference type="EMBL" id="BSSV01000008">
    <property type="protein sequence ID" value="GLX86903.1"/>
    <property type="molecule type" value="Genomic_DNA"/>
</dbReference>
<reference evidence="2 3" key="1">
    <citation type="submission" date="2023-03" db="EMBL/GenBank/DDBJ databases">
        <title>Thalassotalea loyana LMG 22536T draft genome sequence.</title>
        <authorList>
            <person name="Sawabe T."/>
        </authorList>
    </citation>
    <scope>NUCLEOTIDE SEQUENCE [LARGE SCALE GENOMIC DNA]</scope>
    <source>
        <strain evidence="2 3">LMG 22536</strain>
    </source>
</reference>
<comment type="caution">
    <text evidence="2">The sequence shown here is derived from an EMBL/GenBank/DDBJ whole genome shotgun (WGS) entry which is preliminary data.</text>
</comment>
<keyword evidence="1" id="KW-1133">Transmembrane helix</keyword>
<name>A0ABQ6HFM3_9GAMM</name>
<accession>A0ABQ6HFM3</accession>
<evidence type="ECO:0000256" key="1">
    <source>
        <dbReference type="SAM" id="Phobius"/>
    </source>
</evidence>
<keyword evidence="3" id="KW-1185">Reference proteome</keyword>
<dbReference type="RefSeq" id="WP_284300417.1">
    <property type="nucleotide sequence ID" value="NZ_BSSV01000008.1"/>
</dbReference>
<organism evidence="2 3">
    <name type="scientific">Thalassotalea loyana</name>
    <dbReference type="NCBI Taxonomy" id="280483"/>
    <lineage>
        <taxon>Bacteria</taxon>
        <taxon>Pseudomonadati</taxon>
        <taxon>Pseudomonadota</taxon>
        <taxon>Gammaproteobacteria</taxon>
        <taxon>Alteromonadales</taxon>
        <taxon>Colwelliaceae</taxon>
        <taxon>Thalassotalea</taxon>
    </lineage>
</organism>
<proteinExistence type="predicted"/>
<protein>
    <submittedName>
        <fullName evidence="2">Uncharacterized protein</fullName>
    </submittedName>
</protein>